<keyword evidence="2" id="KW-1185">Reference proteome</keyword>
<gene>
    <name evidence="1" type="ORF">ACFQT0_08470</name>
</gene>
<protein>
    <submittedName>
        <fullName evidence="1">T9SS type A sorting domain-containing protein</fullName>
    </submittedName>
</protein>
<organism evidence="1 2">
    <name type="scientific">Hymenobacter humi</name>
    <dbReference type="NCBI Taxonomy" id="1411620"/>
    <lineage>
        <taxon>Bacteria</taxon>
        <taxon>Pseudomonadati</taxon>
        <taxon>Bacteroidota</taxon>
        <taxon>Cytophagia</taxon>
        <taxon>Cytophagales</taxon>
        <taxon>Hymenobacteraceae</taxon>
        <taxon>Hymenobacter</taxon>
    </lineage>
</organism>
<dbReference type="RefSeq" id="WP_380201923.1">
    <property type="nucleotide sequence ID" value="NZ_JBHTEK010000001.1"/>
</dbReference>
<reference evidence="2" key="1">
    <citation type="journal article" date="2019" name="Int. J. Syst. Evol. Microbiol.">
        <title>The Global Catalogue of Microorganisms (GCM) 10K type strain sequencing project: providing services to taxonomists for standard genome sequencing and annotation.</title>
        <authorList>
            <consortium name="The Broad Institute Genomics Platform"/>
            <consortium name="The Broad Institute Genome Sequencing Center for Infectious Disease"/>
            <person name="Wu L."/>
            <person name="Ma J."/>
        </authorList>
    </citation>
    <scope>NUCLEOTIDE SEQUENCE [LARGE SCALE GENOMIC DNA]</scope>
    <source>
        <strain evidence="2">JCM 19635</strain>
    </source>
</reference>
<evidence type="ECO:0000313" key="2">
    <source>
        <dbReference type="Proteomes" id="UP001596513"/>
    </source>
</evidence>
<dbReference type="EMBL" id="JBHTEK010000001">
    <property type="protein sequence ID" value="MFC7667420.1"/>
    <property type="molecule type" value="Genomic_DNA"/>
</dbReference>
<sequence length="46" mass="4933">MRTQPLPLSAARANQAEVATQNLAPGVYTLRLTGPSLNASRRVVIE</sequence>
<accession>A0ABW2U4M2</accession>
<proteinExistence type="predicted"/>
<dbReference type="Proteomes" id="UP001596513">
    <property type="component" value="Unassembled WGS sequence"/>
</dbReference>
<comment type="caution">
    <text evidence="1">The sequence shown here is derived from an EMBL/GenBank/DDBJ whole genome shotgun (WGS) entry which is preliminary data.</text>
</comment>
<evidence type="ECO:0000313" key="1">
    <source>
        <dbReference type="EMBL" id="MFC7667420.1"/>
    </source>
</evidence>
<name>A0ABW2U4M2_9BACT</name>